<dbReference type="InterPro" id="IPR011711">
    <property type="entry name" value="GntR_C"/>
</dbReference>
<keyword evidence="1" id="KW-0805">Transcription regulation</keyword>
<gene>
    <name evidence="5" type="ORF">CLR69_12500</name>
</gene>
<dbReference type="PANTHER" id="PTHR43537:SF45">
    <property type="entry name" value="GNTR FAMILY REGULATORY PROTEIN"/>
    <property type="match status" value="1"/>
</dbReference>
<dbReference type="SMART" id="SM00895">
    <property type="entry name" value="FCD"/>
    <property type="match status" value="1"/>
</dbReference>
<keyword evidence="2" id="KW-0238">DNA-binding</keyword>
<evidence type="ECO:0000256" key="3">
    <source>
        <dbReference type="ARBA" id="ARBA00023163"/>
    </source>
</evidence>
<dbReference type="PROSITE" id="PS50949">
    <property type="entry name" value="HTH_GNTR"/>
    <property type="match status" value="1"/>
</dbReference>
<accession>A0A9X8P6R7</accession>
<keyword evidence="6" id="KW-1185">Reference proteome</keyword>
<name>A0A9X8P6R7_9GAMM</name>
<dbReference type="Gene3D" id="1.10.10.10">
    <property type="entry name" value="Winged helix-like DNA-binding domain superfamily/Winged helix DNA-binding domain"/>
    <property type="match status" value="1"/>
</dbReference>
<feature type="domain" description="HTH gntR-type" evidence="4">
    <location>
        <begin position="19"/>
        <end position="86"/>
    </location>
</feature>
<dbReference type="RefSeq" id="WP_129702843.1">
    <property type="nucleotide sequence ID" value="NZ_CP139172.1"/>
</dbReference>
<dbReference type="InterPro" id="IPR036390">
    <property type="entry name" value="WH_DNA-bd_sf"/>
</dbReference>
<dbReference type="SMART" id="SM00345">
    <property type="entry name" value="HTH_GNTR"/>
    <property type="match status" value="1"/>
</dbReference>
<comment type="caution">
    <text evidence="5">The sequence shown here is derived from an EMBL/GenBank/DDBJ whole genome shotgun (WGS) entry which is preliminary data.</text>
</comment>
<organism evidence="5 6">
    <name type="scientific">Pectobacterium zantedeschiae</name>
    <dbReference type="NCBI Taxonomy" id="2034769"/>
    <lineage>
        <taxon>Bacteria</taxon>
        <taxon>Pseudomonadati</taxon>
        <taxon>Pseudomonadota</taxon>
        <taxon>Gammaproteobacteria</taxon>
        <taxon>Enterobacterales</taxon>
        <taxon>Pectobacteriaceae</taxon>
        <taxon>Pectobacterium</taxon>
    </lineage>
</organism>
<dbReference type="EMBL" id="NWTM01000001">
    <property type="protein sequence ID" value="RYC45748.1"/>
    <property type="molecule type" value="Genomic_DNA"/>
</dbReference>
<evidence type="ECO:0000313" key="5">
    <source>
        <dbReference type="EMBL" id="RYC45748.1"/>
    </source>
</evidence>
<protein>
    <submittedName>
        <fullName evidence="5">GntR family transcriptional regulator</fullName>
    </submittedName>
</protein>
<dbReference type="Pfam" id="PF07729">
    <property type="entry name" value="FCD"/>
    <property type="match status" value="1"/>
</dbReference>
<dbReference type="SUPFAM" id="SSF48008">
    <property type="entry name" value="GntR ligand-binding domain-like"/>
    <property type="match status" value="1"/>
</dbReference>
<dbReference type="InterPro" id="IPR008920">
    <property type="entry name" value="TF_FadR/GntR_C"/>
</dbReference>
<keyword evidence="3" id="KW-0804">Transcription</keyword>
<dbReference type="OrthoDB" id="9799812at2"/>
<dbReference type="AlphaFoldDB" id="A0A9X8P6R7"/>
<dbReference type="SUPFAM" id="SSF46785">
    <property type="entry name" value="Winged helix' DNA-binding domain"/>
    <property type="match status" value="1"/>
</dbReference>
<evidence type="ECO:0000259" key="4">
    <source>
        <dbReference type="PROSITE" id="PS50949"/>
    </source>
</evidence>
<dbReference type="GO" id="GO:0003700">
    <property type="term" value="F:DNA-binding transcription factor activity"/>
    <property type="evidence" value="ECO:0007669"/>
    <property type="project" value="InterPro"/>
</dbReference>
<evidence type="ECO:0000313" key="6">
    <source>
        <dbReference type="Proteomes" id="UP001138460"/>
    </source>
</evidence>
<dbReference type="Gene3D" id="1.20.120.530">
    <property type="entry name" value="GntR ligand-binding domain-like"/>
    <property type="match status" value="1"/>
</dbReference>
<reference evidence="5 6" key="1">
    <citation type="journal article" date="2018" name="Syst. Appl. Microbiol.">
        <title>Pectobacterium zantedeschiae sp. nov. a new species of a soft rot pathogen isolated from Calla lily (Zantedeschia spp.).</title>
        <authorList>
            <person name="Waleron M."/>
            <person name="Misztak A."/>
            <person name="Waleron M."/>
            <person name="Franczuk M."/>
            <person name="Jonca J."/>
            <person name="Wielgomas B."/>
            <person name="Mikicinski A."/>
            <person name="Popovic T."/>
            <person name="Waleron K."/>
        </authorList>
    </citation>
    <scope>NUCLEOTIDE SEQUENCE [LARGE SCALE GENOMIC DNA]</scope>
    <source>
        <strain evidence="5 6">9M</strain>
    </source>
</reference>
<dbReference type="InterPro" id="IPR036388">
    <property type="entry name" value="WH-like_DNA-bd_sf"/>
</dbReference>
<dbReference type="GO" id="GO:0003677">
    <property type="term" value="F:DNA binding"/>
    <property type="evidence" value="ECO:0007669"/>
    <property type="project" value="UniProtKB-KW"/>
</dbReference>
<evidence type="ECO:0000256" key="1">
    <source>
        <dbReference type="ARBA" id="ARBA00023015"/>
    </source>
</evidence>
<sequence>MKSIDEKRRSLLTIEEAGLSLNELAYQRFKQSLVTLSYKPGEYLNTVQVMNELNIGRTPINQAIHRLANEGLLQVIPRKGVMVSPLSINDALELIDVRLTNERLCMRLASQRTTATHIAELTELNQQIETACQTRDRILMMALDREFHQMLAEIAGNSTLTDILSVLLARSQRFWASTLSQEEHMLEVIREHNAIINALAQQDAAAAETAMEAHVLSFRRTLLHAY</sequence>
<proteinExistence type="predicted"/>
<evidence type="ECO:0000256" key="2">
    <source>
        <dbReference type="ARBA" id="ARBA00023125"/>
    </source>
</evidence>
<dbReference type="Proteomes" id="UP001138460">
    <property type="component" value="Unassembled WGS sequence"/>
</dbReference>
<dbReference type="PANTHER" id="PTHR43537">
    <property type="entry name" value="TRANSCRIPTIONAL REGULATOR, GNTR FAMILY"/>
    <property type="match status" value="1"/>
</dbReference>
<dbReference type="InterPro" id="IPR000524">
    <property type="entry name" value="Tscrpt_reg_HTH_GntR"/>
</dbReference>
<dbReference type="Pfam" id="PF00392">
    <property type="entry name" value="GntR"/>
    <property type="match status" value="1"/>
</dbReference>